<proteinExistence type="predicted"/>
<evidence type="ECO:0000256" key="1">
    <source>
        <dbReference type="SAM" id="MobiDB-lite"/>
    </source>
</evidence>
<feature type="region of interest" description="Disordered" evidence="1">
    <location>
        <begin position="1"/>
        <end position="23"/>
    </location>
</feature>
<evidence type="ECO:0000313" key="2">
    <source>
        <dbReference type="EMBL" id="KAF4470896.1"/>
    </source>
</evidence>
<gene>
    <name evidence="2" type="ORF">FALBO_2191</name>
</gene>
<dbReference type="EMBL" id="JAADYS010000275">
    <property type="protein sequence ID" value="KAF4470896.1"/>
    <property type="molecule type" value="Genomic_DNA"/>
</dbReference>
<reference evidence="2 3" key="1">
    <citation type="submission" date="2020-01" db="EMBL/GenBank/DDBJ databases">
        <title>Identification and distribution of gene clusters putatively required for synthesis of sphingolipid metabolism inhibitors in phylogenetically diverse species of the filamentous fungus Fusarium.</title>
        <authorList>
            <person name="Kim H.-S."/>
            <person name="Busman M."/>
            <person name="Brown D.W."/>
            <person name="Divon H."/>
            <person name="Uhlig S."/>
            <person name="Proctor R.H."/>
        </authorList>
    </citation>
    <scope>NUCLEOTIDE SEQUENCE [LARGE SCALE GENOMIC DNA]</scope>
    <source>
        <strain evidence="2 3">NRRL 20459</strain>
    </source>
</reference>
<keyword evidence="3" id="KW-1185">Reference proteome</keyword>
<organism evidence="2 3">
    <name type="scientific">Fusarium albosuccineum</name>
    <dbReference type="NCBI Taxonomy" id="1237068"/>
    <lineage>
        <taxon>Eukaryota</taxon>
        <taxon>Fungi</taxon>
        <taxon>Dikarya</taxon>
        <taxon>Ascomycota</taxon>
        <taxon>Pezizomycotina</taxon>
        <taxon>Sordariomycetes</taxon>
        <taxon>Hypocreomycetidae</taxon>
        <taxon>Hypocreales</taxon>
        <taxon>Nectriaceae</taxon>
        <taxon>Fusarium</taxon>
        <taxon>Fusarium decemcellulare species complex</taxon>
    </lineage>
</organism>
<dbReference type="OrthoDB" id="4820872at2759"/>
<accession>A0A8H4PI00</accession>
<name>A0A8H4PI00_9HYPO</name>
<protein>
    <submittedName>
        <fullName evidence="2">Uncharacterized protein</fullName>
    </submittedName>
</protein>
<dbReference type="AlphaFoldDB" id="A0A8H4PI00"/>
<dbReference type="Proteomes" id="UP000554235">
    <property type="component" value="Unassembled WGS sequence"/>
</dbReference>
<evidence type="ECO:0000313" key="3">
    <source>
        <dbReference type="Proteomes" id="UP000554235"/>
    </source>
</evidence>
<comment type="caution">
    <text evidence="2">The sequence shown here is derived from an EMBL/GenBank/DDBJ whole genome shotgun (WGS) entry which is preliminary data.</text>
</comment>
<sequence>MSQTSLVTTSSGEPPRPAFDNTTTLRLNSPYVPNEPTIGIEQSFTLKGRYIYETKVTPAVATYHVSTRNTQTGNPWQLQISHLLPSEARRLSEAASKGENEPFIRYDDDLTVYAGEKINVPFSLGQKPLLVIRGQKRGTIQGSIIMEKSGRSYKFWHMIPIRHALTQAENERMQALMHKRGYRDSDDWKKKLLLAVQEGTKGSGELEWVDELEAVVATEKDGELKVADKMETEKKDLVVSCWACKNFVLDKPN</sequence>
<feature type="compositionally biased region" description="Polar residues" evidence="1">
    <location>
        <begin position="1"/>
        <end position="12"/>
    </location>
</feature>